<evidence type="ECO:0000313" key="2">
    <source>
        <dbReference type="EMBL" id="CAK7225255.1"/>
    </source>
</evidence>
<proteinExistence type="predicted"/>
<comment type="caution">
    <text evidence="2">The sequence shown here is derived from an EMBL/GenBank/DDBJ whole genome shotgun (WGS) entry which is preliminary data.</text>
</comment>
<dbReference type="Proteomes" id="UP001642406">
    <property type="component" value="Unassembled WGS sequence"/>
</dbReference>
<feature type="region of interest" description="Disordered" evidence="1">
    <location>
        <begin position="1"/>
        <end position="56"/>
    </location>
</feature>
<feature type="compositionally biased region" description="Polar residues" evidence="1">
    <location>
        <begin position="1"/>
        <end position="25"/>
    </location>
</feature>
<protein>
    <submittedName>
        <fullName evidence="2">Uncharacterized protein</fullName>
    </submittedName>
</protein>
<evidence type="ECO:0000313" key="3">
    <source>
        <dbReference type="Proteomes" id="UP001642406"/>
    </source>
</evidence>
<keyword evidence="3" id="KW-1185">Reference proteome</keyword>
<gene>
    <name evidence="2" type="ORF">SBRCBS47491_005825</name>
</gene>
<organism evidence="2 3">
    <name type="scientific">Sporothrix bragantina</name>
    <dbReference type="NCBI Taxonomy" id="671064"/>
    <lineage>
        <taxon>Eukaryota</taxon>
        <taxon>Fungi</taxon>
        <taxon>Dikarya</taxon>
        <taxon>Ascomycota</taxon>
        <taxon>Pezizomycotina</taxon>
        <taxon>Sordariomycetes</taxon>
        <taxon>Sordariomycetidae</taxon>
        <taxon>Ophiostomatales</taxon>
        <taxon>Ophiostomataceae</taxon>
        <taxon>Sporothrix</taxon>
    </lineage>
</organism>
<name>A0ABP0C0T8_9PEZI</name>
<sequence length="72" mass="7544">MATRTDLTLSPAETGNHSDQDTLAFSSGSVPPSPESTSTSTPIPTSDATSGSRAKDVCVPDEIVRFHRLGRV</sequence>
<dbReference type="EMBL" id="CAWUHC010000053">
    <property type="protein sequence ID" value="CAK7225255.1"/>
    <property type="molecule type" value="Genomic_DNA"/>
</dbReference>
<reference evidence="2 3" key="1">
    <citation type="submission" date="2024-01" db="EMBL/GenBank/DDBJ databases">
        <authorList>
            <person name="Allen C."/>
            <person name="Tagirdzhanova G."/>
        </authorList>
    </citation>
    <scope>NUCLEOTIDE SEQUENCE [LARGE SCALE GENOMIC DNA]</scope>
</reference>
<feature type="compositionally biased region" description="Low complexity" evidence="1">
    <location>
        <begin position="26"/>
        <end position="50"/>
    </location>
</feature>
<evidence type="ECO:0000256" key="1">
    <source>
        <dbReference type="SAM" id="MobiDB-lite"/>
    </source>
</evidence>
<accession>A0ABP0C0T8</accession>